<evidence type="ECO:0000256" key="1">
    <source>
        <dbReference type="SAM" id="Coils"/>
    </source>
</evidence>
<keyword evidence="3" id="KW-1185">Reference proteome</keyword>
<proteinExistence type="predicted"/>
<accession>A0AAI8VKJ4</accession>
<organism evidence="2 3">
    <name type="scientific">Anthostomella pinea</name>
    <dbReference type="NCBI Taxonomy" id="933095"/>
    <lineage>
        <taxon>Eukaryota</taxon>
        <taxon>Fungi</taxon>
        <taxon>Dikarya</taxon>
        <taxon>Ascomycota</taxon>
        <taxon>Pezizomycotina</taxon>
        <taxon>Sordariomycetes</taxon>
        <taxon>Xylariomycetidae</taxon>
        <taxon>Xylariales</taxon>
        <taxon>Xylariaceae</taxon>
        <taxon>Anthostomella</taxon>
    </lineage>
</organism>
<name>A0AAI8VKJ4_9PEZI</name>
<comment type="caution">
    <text evidence="2">The sequence shown here is derived from an EMBL/GenBank/DDBJ whole genome shotgun (WGS) entry which is preliminary data.</text>
</comment>
<keyword evidence="1" id="KW-0175">Coiled coil</keyword>
<evidence type="ECO:0000313" key="3">
    <source>
        <dbReference type="Proteomes" id="UP001295740"/>
    </source>
</evidence>
<dbReference type="EMBL" id="CAUWAG010000009">
    <property type="protein sequence ID" value="CAJ2506583.1"/>
    <property type="molecule type" value="Genomic_DNA"/>
</dbReference>
<evidence type="ECO:0000313" key="2">
    <source>
        <dbReference type="EMBL" id="CAJ2506583.1"/>
    </source>
</evidence>
<protein>
    <submittedName>
        <fullName evidence="2">Uu.00g077690.m01.CDS01</fullName>
    </submittedName>
</protein>
<gene>
    <name evidence="2" type="ORF">KHLLAP_LOCUS7051</name>
</gene>
<dbReference type="Proteomes" id="UP001295740">
    <property type="component" value="Unassembled WGS sequence"/>
</dbReference>
<reference evidence="2" key="1">
    <citation type="submission" date="2023-10" db="EMBL/GenBank/DDBJ databases">
        <authorList>
            <person name="Hackl T."/>
        </authorList>
    </citation>
    <scope>NUCLEOTIDE SEQUENCE</scope>
</reference>
<sequence>MNTEVNLQSVEDLDLLDFERAICNVLKATLQYPASTELSLLSWLMISSSSAKQKTEMKAFPASYYLNKKVAEYICKSDGGIRIVVGIDLSGTYGEWNRIKKQWKQGGNNRGSAKIIVWRAKRDRHEWRAEERSTVEVCKEDGTSGLTQVECVNLRDFVSQEAENTMNATKLRKLERAVMRIDANEARKTIDDLLEEQENDDKQEAFA</sequence>
<dbReference type="AlphaFoldDB" id="A0AAI8VKJ4"/>
<feature type="non-terminal residue" evidence="2">
    <location>
        <position position="207"/>
    </location>
</feature>
<feature type="coiled-coil region" evidence="1">
    <location>
        <begin position="176"/>
        <end position="203"/>
    </location>
</feature>